<feature type="chain" id="PRO_5003779083" description="Peptidase A1 domain-containing protein" evidence="5">
    <location>
        <begin position="19"/>
        <end position="631"/>
    </location>
</feature>
<dbReference type="GO" id="GO:0006508">
    <property type="term" value="P:proteolysis"/>
    <property type="evidence" value="ECO:0007669"/>
    <property type="project" value="InterPro"/>
</dbReference>
<dbReference type="InterPro" id="IPR021109">
    <property type="entry name" value="Peptidase_aspartic_dom_sf"/>
</dbReference>
<comment type="similarity">
    <text evidence="1">Belongs to the peptidase A1 family.</text>
</comment>
<evidence type="ECO:0000313" key="7">
    <source>
        <dbReference type="EMBL" id="CCL98604.1"/>
    </source>
</evidence>
<keyword evidence="8" id="KW-1185">Reference proteome</keyword>
<dbReference type="PANTHER" id="PTHR47966:SF51">
    <property type="entry name" value="BETA-SITE APP-CLEAVING ENZYME, ISOFORM A-RELATED"/>
    <property type="match status" value="1"/>
</dbReference>
<dbReference type="SUPFAM" id="SSF50630">
    <property type="entry name" value="Acid proteases"/>
    <property type="match status" value="1"/>
</dbReference>
<dbReference type="STRING" id="599839.J4H0B6"/>
<organism evidence="7 8">
    <name type="scientific">Fibroporia radiculosa</name>
    <dbReference type="NCBI Taxonomy" id="599839"/>
    <lineage>
        <taxon>Eukaryota</taxon>
        <taxon>Fungi</taxon>
        <taxon>Dikarya</taxon>
        <taxon>Basidiomycota</taxon>
        <taxon>Agaricomycotina</taxon>
        <taxon>Agaricomycetes</taxon>
        <taxon>Polyporales</taxon>
        <taxon>Fibroporiaceae</taxon>
        <taxon>Fibroporia</taxon>
    </lineage>
</organism>
<dbReference type="PANTHER" id="PTHR47966">
    <property type="entry name" value="BETA-SITE APP-CLEAVING ENZYME, ISOFORM A-RELATED"/>
    <property type="match status" value="1"/>
</dbReference>
<dbReference type="PRINTS" id="PR00792">
    <property type="entry name" value="PEPSIN"/>
</dbReference>
<dbReference type="AlphaFoldDB" id="J4H0B6"/>
<proteinExistence type="inferred from homology"/>
<gene>
    <name evidence="7" type="ORF">FIBRA_00606</name>
</gene>
<evidence type="ECO:0000259" key="6">
    <source>
        <dbReference type="PROSITE" id="PS51767"/>
    </source>
</evidence>
<evidence type="ECO:0000256" key="1">
    <source>
        <dbReference type="ARBA" id="ARBA00007447"/>
    </source>
</evidence>
<evidence type="ECO:0000256" key="2">
    <source>
        <dbReference type="PIRSR" id="PIRSR601461-1"/>
    </source>
</evidence>
<protein>
    <recommendedName>
        <fullName evidence="6">Peptidase A1 domain-containing protein</fullName>
    </recommendedName>
</protein>
<feature type="region of interest" description="Disordered" evidence="3">
    <location>
        <begin position="454"/>
        <end position="538"/>
    </location>
</feature>
<dbReference type="InterPro" id="IPR001461">
    <property type="entry name" value="Aspartic_peptidase_A1"/>
</dbReference>
<keyword evidence="4" id="KW-1133">Transmembrane helix</keyword>
<reference evidence="7 8" key="1">
    <citation type="journal article" date="2012" name="Appl. Environ. Microbiol.">
        <title>Short-read sequencing for genomic analysis of the brown rot fungus Fibroporia radiculosa.</title>
        <authorList>
            <person name="Tang J.D."/>
            <person name="Perkins A.D."/>
            <person name="Sonstegard T.S."/>
            <person name="Schroeder S.G."/>
            <person name="Burgess S.C."/>
            <person name="Diehl S.V."/>
        </authorList>
    </citation>
    <scope>NUCLEOTIDE SEQUENCE [LARGE SCALE GENOMIC DNA]</scope>
    <source>
        <strain evidence="7 8">TFFH 294</strain>
    </source>
</reference>
<keyword evidence="4" id="KW-0472">Membrane</keyword>
<feature type="transmembrane region" description="Helical" evidence="4">
    <location>
        <begin position="563"/>
        <end position="588"/>
    </location>
</feature>
<dbReference type="RefSeq" id="XP_012177887.1">
    <property type="nucleotide sequence ID" value="XM_012322497.1"/>
</dbReference>
<dbReference type="Gene3D" id="2.40.70.10">
    <property type="entry name" value="Acid Proteases"/>
    <property type="match status" value="2"/>
</dbReference>
<keyword evidence="5" id="KW-0732">Signal</keyword>
<dbReference type="HOGENOM" id="CLU_013253_8_2_1"/>
<evidence type="ECO:0000256" key="5">
    <source>
        <dbReference type="SAM" id="SignalP"/>
    </source>
</evidence>
<dbReference type="CDD" id="cd05471">
    <property type="entry name" value="pepsin_like"/>
    <property type="match status" value="1"/>
</dbReference>
<dbReference type="OrthoDB" id="771136at2759"/>
<dbReference type="GeneID" id="24093515"/>
<evidence type="ECO:0000256" key="3">
    <source>
        <dbReference type="SAM" id="MobiDB-lite"/>
    </source>
</evidence>
<evidence type="ECO:0000256" key="4">
    <source>
        <dbReference type="SAM" id="Phobius"/>
    </source>
</evidence>
<feature type="active site" evidence="2">
    <location>
        <position position="281"/>
    </location>
</feature>
<sequence length="631" mass="66686">MNSFIIVIIASLCGLAHALYLPTVAGDSQTSHGPGVRNPRLHVVGMRHQQDDVVNFQDTVYATNMTIGGHNVLIQLDSGSSDLWVNVSSGQIEFSNVTNITTSQSYGLGSVTGPLTFANVAIGPHFVPNQAFINATNTTSFGTIFGDGVSGILGLAADAGSAVDIAATQKFGTGTTLGLTFMSNLFLQNADMQHMFTVQLGRSDDPDYTVEGDFTIGEYLPEYISVANQPQLPRYPNPDVNDAAPRWSAIMSGMTVNGQPFAFNKSGVPGVPEGSIVTVFDTGFSFPPLPTAAVNFIYSSIPGATYDNSTGLWLVPCESSTRLEFQFGNMSVPIHPLDITTVTQLNNKTVCVNTYRPSTLPVNDQFDAILGDAFLKNVYASFNYGAWSAQNPEAIPYIQLLPTTNLTTAFAEFSQVRSQMVASAEASASMTATPAATTSTPAVAAAPTSNPMFASAWSSSPATSELPVNAPPTPQGFATAAAPPYFPSPPTVSPGSHMAGSGIQPGQFPSNSEPALQPPPGGSGQQAMIAPATNGKSAPVPLHRRATRMVVECVGPVVEQYGAMFFAVLCGSLIVSLILCIVTVMLAIRNHRRIAKQRSSAYSVLEAKARSEADPEADVLSASYYYYHDDC</sequence>
<dbReference type="GO" id="GO:0004190">
    <property type="term" value="F:aspartic-type endopeptidase activity"/>
    <property type="evidence" value="ECO:0007669"/>
    <property type="project" value="InterPro"/>
</dbReference>
<feature type="compositionally biased region" description="Polar residues" evidence="3">
    <location>
        <begin position="454"/>
        <end position="463"/>
    </location>
</feature>
<dbReference type="Pfam" id="PF00026">
    <property type="entry name" value="Asp"/>
    <property type="match status" value="1"/>
</dbReference>
<accession>J4H0B6</accession>
<dbReference type="InParanoid" id="J4H0B6"/>
<dbReference type="EMBL" id="HE796892">
    <property type="protein sequence ID" value="CCL98604.1"/>
    <property type="molecule type" value="Genomic_DNA"/>
</dbReference>
<feature type="signal peptide" evidence="5">
    <location>
        <begin position="1"/>
        <end position="18"/>
    </location>
</feature>
<dbReference type="InterPro" id="IPR034164">
    <property type="entry name" value="Pepsin-like_dom"/>
</dbReference>
<name>J4H0B6_9APHY</name>
<keyword evidence="4" id="KW-0812">Transmembrane</keyword>
<feature type="active site" evidence="2">
    <location>
        <position position="77"/>
    </location>
</feature>
<dbReference type="Proteomes" id="UP000006352">
    <property type="component" value="Unassembled WGS sequence"/>
</dbReference>
<dbReference type="InterPro" id="IPR033121">
    <property type="entry name" value="PEPTIDASE_A1"/>
</dbReference>
<evidence type="ECO:0000313" key="8">
    <source>
        <dbReference type="Proteomes" id="UP000006352"/>
    </source>
</evidence>
<dbReference type="PROSITE" id="PS51767">
    <property type="entry name" value="PEPTIDASE_A1"/>
    <property type="match status" value="1"/>
</dbReference>
<feature type="domain" description="Peptidase A1" evidence="6">
    <location>
        <begin position="61"/>
        <end position="392"/>
    </location>
</feature>